<dbReference type="CDD" id="cd06661">
    <property type="entry name" value="GGCT_like"/>
    <property type="match status" value="1"/>
</dbReference>
<evidence type="ECO:0000256" key="3">
    <source>
        <dbReference type="RuleBase" id="RU367036"/>
    </source>
</evidence>
<feature type="domain" description="Gamma-glutamylcyclotransferase AIG2-like" evidence="4">
    <location>
        <begin position="24"/>
        <end position="136"/>
    </location>
</feature>
<organism evidence="5 6">
    <name type="scientific">Holothuria leucospilota</name>
    <name type="common">Black long sea cucumber</name>
    <name type="synonym">Mertensiothuria leucospilota</name>
    <dbReference type="NCBI Taxonomy" id="206669"/>
    <lineage>
        <taxon>Eukaryota</taxon>
        <taxon>Metazoa</taxon>
        <taxon>Echinodermata</taxon>
        <taxon>Eleutherozoa</taxon>
        <taxon>Echinozoa</taxon>
        <taxon>Holothuroidea</taxon>
        <taxon>Aspidochirotacea</taxon>
        <taxon>Aspidochirotida</taxon>
        <taxon>Holothuriidae</taxon>
        <taxon>Holothuria</taxon>
    </lineage>
</organism>
<name>A0A9Q1HLJ6_HOLLE</name>
<dbReference type="SUPFAM" id="SSF110857">
    <property type="entry name" value="Gamma-glutamyl cyclotransferase-like"/>
    <property type="match status" value="1"/>
</dbReference>
<evidence type="ECO:0000313" key="6">
    <source>
        <dbReference type="Proteomes" id="UP001152320"/>
    </source>
</evidence>
<comment type="caution">
    <text evidence="5">The sequence shown here is derived from an EMBL/GenBank/DDBJ whole genome shotgun (WGS) entry which is preliminary data.</text>
</comment>
<dbReference type="InterPro" id="IPR009288">
    <property type="entry name" value="AIG2-like_dom"/>
</dbReference>
<dbReference type="PANTHER" id="PTHR12510:SF4">
    <property type="entry name" value="GAMMA-GLUTAMYLAMINECYCLOTRANSFERASE"/>
    <property type="match status" value="1"/>
</dbReference>
<dbReference type="GO" id="GO:0005829">
    <property type="term" value="C:cytosol"/>
    <property type="evidence" value="ECO:0007669"/>
    <property type="project" value="TreeGrafter"/>
</dbReference>
<accession>A0A9Q1HLJ6</accession>
<dbReference type="AlphaFoldDB" id="A0A9Q1HLJ6"/>
<protein>
    <recommendedName>
        <fullName evidence="3">Gamma-glutamylcyclotransferase family protein</fullName>
    </recommendedName>
</protein>
<dbReference type="OrthoDB" id="113620at2759"/>
<dbReference type="InterPro" id="IPR013024">
    <property type="entry name" value="GGCT-like"/>
</dbReference>
<dbReference type="InterPro" id="IPR039126">
    <property type="entry name" value="GGACT"/>
</dbReference>
<evidence type="ECO:0000256" key="1">
    <source>
        <dbReference type="ARBA" id="ARBA00008861"/>
    </source>
</evidence>
<proteinExistence type="inferred from homology"/>
<keyword evidence="6" id="KW-1185">Reference proteome</keyword>
<gene>
    <name evidence="5" type="ORF">HOLleu_02682</name>
</gene>
<dbReference type="Pfam" id="PF06094">
    <property type="entry name" value="GGACT"/>
    <property type="match status" value="1"/>
</dbReference>
<feature type="active site" description="Proton acceptor" evidence="2">
    <location>
        <position position="105"/>
    </location>
</feature>
<dbReference type="PANTHER" id="PTHR12510">
    <property type="entry name" value="TROPONIN C-AKIN-1 PROTEIN"/>
    <property type="match status" value="1"/>
</dbReference>
<dbReference type="Gene3D" id="3.10.490.10">
    <property type="entry name" value="Gamma-glutamyl cyclotransferase-like"/>
    <property type="match status" value="1"/>
</dbReference>
<evidence type="ECO:0000259" key="4">
    <source>
        <dbReference type="Pfam" id="PF06094"/>
    </source>
</evidence>
<dbReference type="GO" id="GO:0061929">
    <property type="term" value="F:gamma-glutamylaminecyclotransferase activity"/>
    <property type="evidence" value="ECO:0007669"/>
    <property type="project" value="InterPro"/>
</dbReference>
<dbReference type="InterPro" id="IPR036568">
    <property type="entry name" value="GGCT-like_sf"/>
</dbReference>
<dbReference type="Proteomes" id="UP001152320">
    <property type="component" value="Chromosome 1"/>
</dbReference>
<dbReference type="EMBL" id="JAIZAY010000001">
    <property type="protein sequence ID" value="KAJ8049783.1"/>
    <property type="molecule type" value="Genomic_DNA"/>
</dbReference>
<reference evidence="5" key="1">
    <citation type="submission" date="2021-10" db="EMBL/GenBank/DDBJ databases">
        <title>Tropical sea cucumber genome reveals ecological adaptation and Cuvierian tubules defense mechanism.</title>
        <authorList>
            <person name="Chen T."/>
        </authorList>
    </citation>
    <scope>NUCLEOTIDE SEQUENCE</scope>
    <source>
        <strain evidence="5">Nanhai2018</strain>
        <tissue evidence="5">Muscle</tissue>
    </source>
</reference>
<comment type="similarity">
    <text evidence="1 3">Belongs to the gamma-glutamylcyclotransferase family.</text>
</comment>
<sequence>MKGREFEPFSTLQIFSAALVMYRIFIYGTLKANEMNSFHMTDDSHGKTVFVGKGKTSERYPLVLVAFKQFRNIPGMIYQEGVGHHIDGEIWDVDETFLKWLDNFEGYPDVYRRETLKITRADGSGEDTCLVYIKCNVQISESSNLLTSYNSAECGRPYIPS</sequence>
<evidence type="ECO:0000313" key="5">
    <source>
        <dbReference type="EMBL" id="KAJ8049783.1"/>
    </source>
</evidence>
<evidence type="ECO:0000256" key="2">
    <source>
        <dbReference type="PIRSR" id="PIRSR639126-1"/>
    </source>
</evidence>